<keyword evidence="2" id="KW-1185">Reference proteome</keyword>
<reference evidence="1 2" key="1">
    <citation type="submission" date="2020-07" db="EMBL/GenBank/DDBJ databases">
        <title>Characterization of Pectobacterium aroidearum strains causing soft rot on Amorphophallus konjac.</title>
        <authorList>
            <person name="Xie H."/>
        </authorList>
    </citation>
    <scope>NUCLEOTIDE SEQUENCE [LARGE SCALE GENOMIC DNA]</scope>
    <source>
        <strain evidence="1 2">MY10</strain>
    </source>
</reference>
<dbReference type="RefSeq" id="WP_181828544.1">
    <property type="nucleotide sequence ID" value="NZ_CP104757.1"/>
</dbReference>
<evidence type="ECO:0000313" key="1">
    <source>
        <dbReference type="EMBL" id="MBA5231071.1"/>
    </source>
</evidence>
<gene>
    <name evidence="1" type="ORF">H2Y56_02900</name>
</gene>
<dbReference type="EMBL" id="JACERK010000001">
    <property type="protein sequence ID" value="MBA5231071.1"/>
    <property type="molecule type" value="Genomic_DNA"/>
</dbReference>
<comment type="caution">
    <text evidence="1">The sequence shown here is derived from an EMBL/GenBank/DDBJ whole genome shotgun (WGS) entry which is preliminary data.</text>
</comment>
<dbReference type="Proteomes" id="UP000530038">
    <property type="component" value="Unassembled WGS sequence"/>
</dbReference>
<proteinExistence type="predicted"/>
<sequence>MNLITKASTPMSDYAVGAKGIIHSIAIEIVDIKSRVKDMHKIITDTSWLEPLNIINSTTYAARSEPTINKIVNDILSKVEDEISSDHSQYGNSYTAMESTG</sequence>
<name>A0ABR5Z956_9GAMM</name>
<organism evidence="1 2">
    <name type="scientific">Pectobacterium aroidearum</name>
    <dbReference type="NCBI Taxonomy" id="1201031"/>
    <lineage>
        <taxon>Bacteria</taxon>
        <taxon>Pseudomonadati</taxon>
        <taxon>Pseudomonadota</taxon>
        <taxon>Gammaproteobacteria</taxon>
        <taxon>Enterobacterales</taxon>
        <taxon>Pectobacteriaceae</taxon>
        <taxon>Pectobacterium</taxon>
    </lineage>
</organism>
<accession>A0ABR5Z956</accession>
<protein>
    <submittedName>
        <fullName evidence="1">Uncharacterized protein</fullName>
    </submittedName>
</protein>
<evidence type="ECO:0000313" key="2">
    <source>
        <dbReference type="Proteomes" id="UP000530038"/>
    </source>
</evidence>